<feature type="non-terminal residue" evidence="1">
    <location>
        <position position="40"/>
    </location>
</feature>
<dbReference type="AlphaFoldDB" id="A0A5P0JJ54"/>
<name>A0A5P0JJ54_ECOLX</name>
<evidence type="ECO:0000313" key="1">
    <source>
        <dbReference type="EMBL" id="MQK28740.1"/>
    </source>
</evidence>
<reference evidence="1 2" key="1">
    <citation type="journal article" date="2019" name="Environ. Health Perspect.">
        <title>Inter-host Transmission of Carbapenemase-Producing Escherichia coli among Humans and Backyard Animals.</title>
        <authorList>
            <person name="Li J."/>
            <person name="Bi Z."/>
            <person name="Ma S."/>
            <person name="Chen B."/>
            <person name="Cai C."/>
            <person name="He J."/>
            <person name="Schwarz S."/>
            <person name="Sun C."/>
            <person name="Zhou Y."/>
            <person name="Yin J."/>
            <person name="Hulth A."/>
            <person name="Wang Y."/>
            <person name="Shen Z."/>
            <person name="Wang S."/>
            <person name="Wu C."/>
            <person name="Nilsson L.E."/>
            <person name="Walsh T.R."/>
            <person name="Borjesson S."/>
            <person name="Shen J."/>
            <person name="Sun Q."/>
            <person name="Wang Y."/>
        </authorList>
    </citation>
    <scope>NUCLEOTIDE SEQUENCE [LARGE SCALE GENOMIC DNA]</scope>
    <source>
        <strain evidence="1 2">A016f</strain>
    </source>
</reference>
<dbReference type="EMBL" id="RYCF01000954">
    <property type="protein sequence ID" value="MQK28740.1"/>
    <property type="molecule type" value="Genomic_DNA"/>
</dbReference>
<accession>A0A5P0JJ54</accession>
<sequence length="40" mass="4445">MNINKDKIVQLADTDTIENLTSALSQRLIADQLRLTTAES</sequence>
<dbReference type="Proteomes" id="UP000359125">
    <property type="component" value="Unassembled WGS sequence"/>
</dbReference>
<protein>
    <submittedName>
        <fullName evidence="1">Damage-inducible protein CinA</fullName>
    </submittedName>
</protein>
<dbReference type="Gene3D" id="3.90.950.20">
    <property type="entry name" value="CinA-like"/>
    <property type="match status" value="1"/>
</dbReference>
<proteinExistence type="predicted"/>
<gene>
    <name evidence="1" type="ORF">EIZ93_32165</name>
</gene>
<evidence type="ECO:0000313" key="2">
    <source>
        <dbReference type="Proteomes" id="UP000359125"/>
    </source>
</evidence>
<organism evidence="1 2">
    <name type="scientific">Escherichia coli</name>
    <dbReference type="NCBI Taxonomy" id="562"/>
    <lineage>
        <taxon>Bacteria</taxon>
        <taxon>Pseudomonadati</taxon>
        <taxon>Pseudomonadota</taxon>
        <taxon>Gammaproteobacteria</taxon>
        <taxon>Enterobacterales</taxon>
        <taxon>Enterobacteriaceae</taxon>
        <taxon>Escherichia</taxon>
    </lineage>
</organism>
<dbReference type="InterPro" id="IPR036653">
    <property type="entry name" value="CinA-like_C"/>
</dbReference>
<comment type="caution">
    <text evidence="1">The sequence shown here is derived from an EMBL/GenBank/DDBJ whole genome shotgun (WGS) entry which is preliminary data.</text>
</comment>